<dbReference type="EMBL" id="KZ309669">
    <property type="protein sequence ID" value="KAG8239480.1"/>
    <property type="molecule type" value="Genomic_DNA"/>
</dbReference>
<feature type="region of interest" description="Disordered" evidence="1">
    <location>
        <begin position="23"/>
        <end position="49"/>
    </location>
</feature>
<dbReference type="Pfam" id="PF13843">
    <property type="entry name" value="DDE_Tnp_1_7"/>
    <property type="match status" value="1"/>
</dbReference>
<protein>
    <recommendedName>
        <fullName evidence="2">PiggyBac transposable element-derived protein domain-containing protein</fullName>
    </recommendedName>
</protein>
<sequence>MSKAHGLLADEDVEYLLLESDYESDVSDDNISGSVEEESSSDSGSEDEETIDVIRSAELNLKNNNEEWKWSKNRRSVTNFEFTASPGVKSTVLRKLGCAPSEVDFFMNTLEADFWNSVCLETNRYADYYLKSRSTRKSALTKEWFKTSADELQSYFALCVLMAQVRKNKIKNIGVHKQLPKHHFSAK</sequence>
<reference evidence="3" key="2">
    <citation type="submission" date="2017-10" db="EMBL/GenBank/DDBJ databases">
        <title>Ladona fulva Genome sequencing and assembly.</title>
        <authorList>
            <person name="Murali S."/>
            <person name="Richards S."/>
            <person name="Bandaranaike D."/>
            <person name="Bellair M."/>
            <person name="Blankenburg K."/>
            <person name="Chao H."/>
            <person name="Dinh H."/>
            <person name="Doddapaneni H."/>
            <person name="Dugan-Rocha S."/>
            <person name="Elkadiri S."/>
            <person name="Gnanaolivu R."/>
            <person name="Hernandez B."/>
            <person name="Skinner E."/>
            <person name="Javaid M."/>
            <person name="Lee S."/>
            <person name="Li M."/>
            <person name="Ming W."/>
            <person name="Munidasa M."/>
            <person name="Muniz J."/>
            <person name="Nguyen L."/>
            <person name="Hughes D."/>
            <person name="Osuji N."/>
            <person name="Pu L.-L."/>
            <person name="Puazo M."/>
            <person name="Qu C."/>
            <person name="Quiroz J."/>
            <person name="Raj R."/>
            <person name="Weissenberger G."/>
            <person name="Xin Y."/>
            <person name="Zou X."/>
            <person name="Han Y."/>
            <person name="Worley K."/>
            <person name="Muzny D."/>
            <person name="Gibbs R."/>
        </authorList>
    </citation>
    <scope>NUCLEOTIDE SEQUENCE</scope>
    <source>
        <strain evidence="3">Sampled in the wild</strain>
    </source>
</reference>
<evidence type="ECO:0000313" key="4">
    <source>
        <dbReference type="Proteomes" id="UP000792457"/>
    </source>
</evidence>
<organism evidence="3 4">
    <name type="scientific">Ladona fulva</name>
    <name type="common">Scarce chaser dragonfly</name>
    <name type="synonym">Libellula fulva</name>
    <dbReference type="NCBI Taxonomy" id="123851"/>
    <lineage>
        <taxon>Eukaryota</taxon>
        <taxon>Metazoa</taxon>
        <taxon>Ecdysozoa</taxon>
        <taxon>Arthropoda</taxon>
        <taxon>Hexapoda</taxon>
        <taxon>Insecta</taxon>
        <taxon>Pterygota</taxon>
        <taxon>Palaeoptera</taxon>
        <taxon>Odonata</taxon>
        <taxon>Epiprocta</taxon>
        <taxon>Anisoptera</taxon>
        <taxon>Libelluloidea</taxon>
        <taxon>Libellulidae</taxon>
        <taxon>Ladona</taxon>
    </lineage>
</organism>
<feature type="domain" description="PiggyBac transposable element-derived protein" evidence="2">
    <location>
        <begin position="102"/>
        <end position="171"/>
    </location>
</feature>
<dbReference type="AlphaFoldDB" id="A0A8K0P808"/>
<evidence type="ECO:0000313" key="3">
    <source>
        <dbReference type="EMBL" id="KAG8239480.1"/>
    </source>
</evidence>
<keyword evidence="4" id="KW-1185">Reference proteome</keyword>
<name>A0A8K0P808_LADFU</name>
<evidence type="ECO:0000256" key="1">
    <source>
        <dbReference type="SAM" id="MobiDB-lite"/>
    </source>
</evidence>
<dbReference type="InterPro" id="IPR029526">
    <property type="entry name" value="PGBD"/>
</dbReference>
<dbReference type="OrthoDB" id="7615285at2759"/>
<dbReference type="PANTHER" id="PTHR46599:SF3">
    <property type="entry name" value="PIGGYBAC TRANSPOSABLE ELEMENT-DERIVED PROTEIN 4"/>
    <property type="match status" value="1"/>
</dbReference>
<dbReference type="Proteomes" id="UP000792457">
    <property type="component" value="Unassembled WGS sequence"/>
</dbReference>
<proteinExistence type="predicted"/>
<feature type="compositionally biased region" description="Acidic residues" evidence="1">
    <location>
        <begin position="35"/>
        <end position="49"/>
    </location>
</feature>
<comment type="caution">
    <text evidence="3">The sequence shown here is derived from an EMBL/GenBank/DDBJ whole genome shotgun (WGS) entry which is preliminary data.</text>
</comment>
<accession>A0A8K0P808</accession>
<dbReference type="PANTHER" id="PTHR46599">
    <property type="entry name" value="PIGGYBAC TRANSPOSABLE ELEMENT-DERIVED PROTEIN 4"/>
    <property type="match status" value="1"/>
</dbReference>
<evidence type="ECO:0000259" key="2">
    <source>
        <dbReference type="Pfam" id="PF13843"/>
    </source>
</evidence>
<gene>
    <name evidence="3" type="ORF">J437_LFUL018988</name>
</gene>
<reference evidence="3" key="1">
    <citation type="submission" date="2013-04" db="EMBL/GenBank/DDBJ databases">
        <authorList>
            <person name="Qu J."/>
            <person name="Murali S.C."/>
            <person name="Bandaranaike D."/>
            <person name="Bellair M."/>
            <person name="Blankenburg K."/>
            <person name="Chao H."/>
            <person name="Dinh H."/>
            <person name="Doddapaneni H."/>
            <person name="Downs B."/>
            <person name="Dugan-Rocha S."/>
            <person name="Elkadiri S."/>
            <person name="Gnanaolivu R.D."/>
            <person name="Hernandez B."/>
            <person name="Javaid M."/>
            <person name="Jayaseelan J.C."/>
            <person name="Lee S."/>
            <person name="Li M."/>
            <person name="Ming W."/>
            <person name="Munidasa M."/>
            <person name="Muniz J."/>
            <person name="Nguyen L."/>
            <person name="Ongeri F."/>
            <person name="Osuji N."/>
            <person name="Pu L.-L."/>
            <person name="Puazo M."/>
            <person name="Qu C."/>
            <person name="Quiroz J."/>
            <person name="Raj R."/>
            <person name="Weissenberger G."/>
            <person name="Xin Y."/>
            <person name="Zou X."/>
            <person name="Han Y."/>
            <person name="Richards S."/>
            <person name="Worley K."/>
            <person name="Muzny D."/>
            <person name="Gibbs R."/>
        </authorList>
    </citation>
    <scope>NUCLEOTIDE SEQUENCE</scope>
    <source>
        <strain evidence="3">Sampled in the wild</strain>
    </source>
</reference>